<protein>
    <recommendedName>
        <fullName evidence="2">Outer membrane protein beta-barrel domain-containing protein</fullName>
    </recommendedName>
</protein>
<dbReference type="PANTHER" id="PTHR34001:SF3">
    <property type="entry name" value="BLL7405 PROTEIN"/>
    <property type="match status" value="1"/>
</dbReference>
<gene>
    <name evidence="1" type="ORF">AMST5_00259</name>
</gene>
<organism evidence="1">
    <name type="scientific">freshwater sediment metagenome</name>
    <dbReference type="NCBI Taxonomy" id="556182"/>
    <lineage>
        <taxon>unclassified sequences</taxon>
        <taxon>metagenomes</taxon>
        <taxon>ecological metagenomes</taxon>
    </lineage>
</organism>
<evidence type="ECO:0008006" key="2">
    <source>
        <dbReference type="Google" id="ProtNLM"/>
    </source>
</evidence>
<dbReference type="InterPro" id="IPR051692">
    <property type="entry name" value="OMP-like"/>
</dbReference>
<dbReference type="AlphaFoldDB" id="A0AA48RBN7"/>
<sequence>MKTLSSAFIFASLLLAPFAHGEELISSKVSVAPLPMWTGFYAGLNAGSFWNNPVASPDWSRVTTPGAFAYSTAFASAPQMGFAWTAGPHFAGGGQVGYNWQVSDKIVVGVETDFQGVAGGGSNWNTGWISSSSTNRGPSSIGSVRGRAGYLVTPELQVYGTGGFSYSGAN</sequence>
<reference evidence="1" key="1">
    <citation type="submission" date="2023-07" db="EMBL/GenBank/DDBJ databases">
        <authorList>
            <person name="Pelsma A.J. K."/>
        </authorList>
    </citation>
    <scope>NUCLEOTIDE SEQUENCE</scope>
</reference>
<dbReference type="SUPFAM" id="SSF56925">
    <property type="entry name" value="OMPA-like"/>
    <property type="match status" value="1"/>
</dbReference>
<dbReference type="EMBL" id="OY288114">
    <property type="protein sequence ID" value="CAJ0850369.1"/>
    <property type="molecule type" value="Genomic_DNA"/>
</dbReference>
<dbReference type="PANTHER" id="PTHR34001">
    <property type="entry name" value="BLL7405 PROTEIN"/>
    <property type="match status" value="1"/>
</dbReference>
<name>A0AA48RBN7_9ZZZZ</name>
<dbReference type="InterPro" id="IPR011250">
    <property type="entry name" value="OMP/PagP_B-barrel"/>
</dbReference>
<proteinExistence type="predicted"/>
<accession>A0AA48RBN7</accession>
<evidence type="ECO:0000313" key="1">
    <source>
        <dbReference type="EMBL" id="CAJ0850369.1"/>
    </source>
</evidence>